<organism evidence="2 3">
    <name type="scientific">Clostridium brassicae</name>
    <dbReference type="NCBI Taxonomy" id="2999072"/>
    <lineage>
        <taxon>Bacteria</taxon>
        <taxon>Bacillati</taxon>
        <taxon>Bacillota</taxon>
        <taxon>Clostridia</taxon>
        <taxon>Eubacteriales</taxon>
        <taxon>Clostridiaceae</taxon>
        <taxon>Clostridium</taxon>
    </lineage>
</organism>
<dbReference type="PANTHER" id="PTHR35177">
    <property type="entry name" value="HYDROGENASE MATURATION FACTOR HYBG"/>
    <property type="match status" value="1"/>
</dbReference>
<name>A0ABT4D8S2_9CLOT</name>
<sequence length="77" mass="8705">MCLAVCGRIKSLDRPFGSVDIKGIETCVNVELIADVKKGDYVLIHAGFAIEKVNKEYFQYLNDTLEEMLKEDNDYDG</sequence>
<evidence type="ECO:0000313" key="3">
    <source>
        <dbReference type="Proteomes" id="UP001144612"/>
    </source>
</evidence>
<comment type="similarity">
    <text evidence="1">Belongs to the HupF/HypC family.</text>
</comment>
<reference evidence="2" key="1">
    <citation type="submission" date="2022-12" db="EMBL/GenBank/DDBJ databases">
        <title>Clostridium sp. nov., isolated from industrial wastewater.</title>
        <authorList>
            <person name="Jiayan W."/>
        </authorList>
    </citation>
    <scope>NUCLEOTIDE SEQUENCE</scope>
    <source>
        <strain evidence="2">ZC22-4</strain>
    </source>
</reference>
<dbReference type="SUPFAM" id="SSF159127">
    <property type="entry name" value="HupF/HypC-like"/>
    <property type="match status" value="1"/>
</dbReference>
<dbReference type="PANTHER" id="PTHR35177:SF2">
    <property type="entry name" value="HYDROGENASE MATURATION FACTOR HYBG"/>
    <property type="match status" value="1"/>
</dbReference>
<keyword evidence="3" id="KW-1185">Reference proteome</keyword>
<dbReference type="Proteomes" id="UP001144612">
    <property type="component" value="Unassembled WGS sequence"/>
</dbReference>
<dbReference type="PRINTS" id="PR00445">
    <property type="entry name" value="HUPFHYPC"/>
</dbReference>
<protein>
    <submittedName>
        <fullName evidence="2">HypC/HybG/HupF family hydrogenase formation chaperone</fullName>
    </submittedName>
</protein>
<dbReference type="EMBL" id="JAPQFJ010000004">
    <property type="protein sequence ID" value="MCY6958053.1"/>
    <property type="molecule type" value="Genomic_DNA"/>
</dbReference>
<proteinExistence type="inferred from homology"/>
<accession>A0ABT4D8S2</accession>
<evidence type="ECO:0000256" key="1">
    <source>
        <dbReference type="ARBA" id="ARBA00006018"/>
    </source>
</evidence>
<dbReference type="NCBIfam" id="TIGR00074">
    <property type="entry name" value="hypC_hupF"/>
    <property type="match status" value="1"/>
</dbReference>
<gene>
    <name evidence="2" type="ORF">OW729_05460</name>
</gene>
<evidence type="ECO:0000313" key="2">
    <source>
        <dbReference type="EMBL" id="MCY6958053.1"/>
    </source>
</evidence>
<dbReference type="RefSeq" id="WP_268060464.1">
    <property type="nucleotide sequence ID" value="NZ_JAPQFJ010000004.1"/>
</dbReference>
<dbReference type="Pfam" id="PF01455">
    <property type="entry name" value="HupF_HypC"/>
    <property type="match status" value="1"/>
</dbReference>
<dbReference type="Gene3D" id="2.30.30.140">
    <property type="match status" value="1"/>
</dbReference>
<comment type="caution">
    <text evidence="2">The sequence shown here is derived from an EMBL/GenBank/DDBJ whole genome shotgun (WGS) entry which is preliminary data.</text>
</comment>
<dbReference type="InterPro" id="IPR001109">
    <property type="entry name" value="Hydrogenase_HupF/HypC"/>
</dbReference>